<sequence>MSDFNLLWSTPLLRTSTEAVDLANQLRDVILDCENEGFRKKNSPQRSHENVFESEFDFLSWQRQPIPQFREMMVGYLGNFLKLVNEINDEDLKSLNFDNHCWFHIYRNGGYFQTHNHPNASWSVIYCVDPGDETPENESMAGHIMFTDPRHVNAYLDPANNGMRRDMSFNAIRLRLKPAELLIFPSYLYHTVEPYIGQRPRITIAANFWFGHNQ</sequence>
<proteinExistence type="predicted"/>
<dbReference type="Gene3D" id="2.60.120.620">
    <property type="entry name" value="q2cbj1_9rhob like domain"/>
    <property type="match status" value="1"/>
</dbReference>
<dbReference type="AlphaFoldDB" id="A0A382LHY8"/>
<organism evidence="2">
    <name type="scientific">marine metagenome</name>
    <dbReference type="NCBI Taxonomy" id="408172"/>
    <lineage>
        <taxon>unclassified sequences</taxon>
        <taxon>metagenomes</taxon>
        <taxon>ecological metagenomes</taxon>
    </lineage>
</organism>
<evidence type="ECO:0000259" key="1">
    <source>
        <dbReference type="PROSITE" id="PS51184"/>
    </source>
</evidence>
<gene>
    <name evidence="2" type="ORF">METZ01_LOCUS289328</name>
</gene>
<dbReference type="Pfam" id="PF13759">
    <property type="entry name" value="2OG-FeII_Oxy_5"/>
    <property type="match status" value="1"/>
</dbReference>
<name>A0A382LHY8_9ZZZZ</name>
<protein>
    <recommendedName>
        <fullName evidence="1">JmjC domain-containing protein</fullName>
    </recommendedName>
</protein>
<dbReference type="EMBL" id="UINC01087256">
    <property type="protein sequence ID" value="SVC36474.1"/>
    <property type="molecule type" value="Genomic_DNA"/>
</dbReference>
<evidence type="ECO:0000313" key="2">
    <source>
        <dbReference type="EMBL" id="SVC36474.1"/>
    </source>
</evidence>
<dbReference type="PROSITE" id="PS51184">
    <property type="entry name" value="JMJC"/>
    <property type="match status" value="1"/>
</dbReference>
<dbReference type="InterPro" id="IPR003347">
    <property type="entry name" value="JmjC_dom"/>
</dbReference>
<reference evidence="2" key="1">
    <citation type="submission" date="2018-05" db="EMBL/GenBank/DDBJ databases">
        <authorList>
            <person name="Lanie J.A."/>
            <person name="Ng W.-L."/>
            <person name="Kazmierczak K.M."/>
            <person name="Andrzejewski T.M."/>
            <person name="Davidsen T.M."/>
            <person name="Wayne K.J."/>
            <person name="Tettelin H."/>
            <person name="Glass J.I."/>
            <person name="Rusch D."/>
            <person name="Podicherti R."/>
            <person name="Tsui H.-C.T."/>
            <person name="Winkler M.E."/>
        </authorList>
    </citation>
    <scope>NUCLEOTIDE SEQUENCE</scope>
</reference>
<feature type="domain" description="JmjC" evidence="1">
    <location>
        <begin position="79"/>
        <end position="214"/>
    </location>
</feature>
<accession>A0A382LHY8</accession>
<dbReference type="InterPro" id="IPR012668">
    <property type="entry name" value="CHP02466"/>
</dbReference>